<evidence type="ECO:0000313" key="2">
    <source>
        <dbReference type="EMBL" id="GAA4498914.1"/>
    </source>
</evidence>
<feature type="transmembrane region" description="Helical" evidence="1">
    <location>
        <begin position="195"/>
        <end position="213"/>
    </location>
</feature>
<name>A0ABP8Q7G7_9BACT</name>
<keyword evidence="1" id="KW-1133">Transmembrane helix</keyword>
<dbReference type="EMBL" id="BAABGQ010000005">
    <property type="protein sequence ID" value="GAA4498914.1"/>
    <property type="molecule type" value="Genomic_DNA"/>
</dbReference>
<feature type="transmembrane region" description="Helical" evidence="1">
    <location>
        <begin position="358"/>
        <end position="376"/>
    </location>
</feature>
<keyword evidence="3" id="KW-1185">Reference proteome</keyword>
<accession>A0ABP8Q7G7</accession>
<feature type="transmembrane region" description="Helical" evidence="1">
    <location>
        <begin position="250"/>
        <end position="271"/>
    </location>
</feature>
<proteinExistence type="predicted"/>
<keyword evidence="1" id="KW-0472">Membrane</keyword>
<feature type="transmembrane region" description="Helical" evidence="1">
    <location>
        <begin position="419"/>
        <end position="438"/>
    </location>
</feature>
<sequence>MGSCAAYAALVLYSASWPEAAALRTFYAWEPRAYTAAEFAALRGALAGLALAALGLATGLGLALAGREQLRRLGQEIASSARGLAAGWRGLARRQRCWAGGLLLALTALRLYYSTVIIPADDGVSYEVFVRARLLVVSAAYPMPNNHIGSNTLNWLFYQLHPGFWWSMRLPVMLTSTAATVLWFLTLLRRSSFRVAVLAVSLFSVLQLSLFHAASGRGYWLLLGLGAVGFFAVLELTAQAAGRAPRVRAAWLGLGLSGVLGLYTVPTHGYFLFSAYGWLGLVALRRRAWPLLVAAVALGGLTLLGAGLLYAPLLLVSGPGLLFHNNYVLPLATGAFWRQLPVYLWLNEGWLSGHRWLGVLPLLAVLLGTGAWWRRAQAGLLPRDQAQLGQLLVPLSVWFITTPYVLLLVQRVAAPERTLFYKALPACVLVALLADWVLRVAQSRGRARALRALLVGGGLVFTASQLYLVERHNAEQKQFWQMLRQPMAWLATQPVGPVLAPEPLPQFILCFFAHTEFRSQPWVIDSRPRPGVRYRYVVSPPGVRQVPGGPPVRGVPAFHGAADIFVVQ</sequence>
<feature type="transmembrane region" description="Helical" evidence="1">
    <location>
        <begin position="46"/>
        <end position="65"/>
    </location>
</feature>
<dbReference type="Proteomes" id="UP001501243">
    <property type="component" value="Unassembled WGS sequence"/>
</dbReference>
<protein>
    <recommendedName>
        <fullName evidence="4">Glycosyltransferase RgtA/B/C/D-like domain-containing protein</fullName>
    </recommendedName>
</protein>
<keyword evidence="1" id="KW-0812">Transmembrane</keyword>
<feature type="transmembrane region" description="Helical" evidence="1">
    <location>
        <begin position="388"/>
        <end position="407"/>
    </location>
</feature>
<organism evidence="2 3">
    <name type="scientific">Hymenobacter ginsengisoli</name>
    <dbReference type="NCBI Taxonomy" id="1051626"/>
    <lineage>
        <taxon>Bacteria</taxon>
        <taxon>Pseudomonadati</taxon>
        <taxon>Bacteroidota</taxon>
        <taxon>Cytophagia</taxon>
        <taxon>Cytophagales</taxon>
        <taxon>Hymenobacteraceae</taxon>
        <taxon>Hymenobacter</taxon>
    </lineage>
</organism>
<comment type="caution">
    <text evidence="2">The sequence shown here is derived from an EMBL/GenBank/DDBJ whole genome shotgun (WGS) entry which is preliminary data.</text>
</comment>
<feature type="transmembrane region" description="Helical" evidence="1">
    <location>
        <begin position="291"/>
        <end position="315"/>
    </location>
</feature>
<evidence type="ECO:0000313" key="3">
    <source>
        <dbReference type="Proteomes" id="UP001501243"/>
    </source>
</evidence>
<feature type="transmembrane region" description="Helical" evidence="1">
    <location>
        <begin position="97"/>
        <end position="118"/>
    </location>
</feature>
<evidence type="ECO:0000256" key="1">
    <source>
        <dbReference type="SAM" id="Phobius"/>
    </source>
</evidence>
<feature type="transmembrane region" description="Helical" evidence="1">
    <location>
        <begin position="164"/>
        <end position="188"/>
    </location>
</feature>
<feature type="transmembrane region" description="Helical" evidence="1">
    <location>
        <begin position="219"/>
        <end position="238"/>
    </location>
</feature>
<evidence type="ECO:0008006" key="4">
    <source>
        <dbReference type="Google" id="ProtNLM"/>
    </source>
</evidence>
<reference evidence="3" key="1">
    <citation type="journal article" date="2019" name="Int. J. Syst. Evol. Microbiol.">
        <title>The Global Catalogue of Microorganisms (GCM) 10K type strain sequencing project: providing services to taxonomists for standard genome sequencing and annotation.</title>
        <authorList>
            <consortium name="The Broad Institute Genomics Platform"/>
            <consortium name="The Broad Institute Genome Sequencing Center for Infectious Disease"/>
            <person name="Wu L."/>
            <person name="Ma J."/>
        </authorList>
    </citation>
    <scope>NUCLEOTIDE SEQUENCE [LARGE SCALE GENOMIC DNA]</scope>
    <source>
        <strain evidence="3">JCM 17841</strain>
    </source>
</reference>
<gene>
    <name evidence="2" type="ORF">GCM10023172_16740</name>
</gene>
<feature type="transmembrane region" description="Helical" evidence="1">
    <location>
        <begin position="450"/>
        <end position="469"/>
    </location>
</feature>